<sequence length="114" mass="12668">GAITPLPSLESTEEANIMESDPESKKLEEEDGYDDADDKEDYDGGDEDHDYEKEKGEAKDANQSMWKTRLLPEEELFTTHTSNSEEDSGQHTLDTSPSLPDEEEGGTYHPSKGS</sequence>
<dbReference type="EMBL" id="JAMKFB020000005">
    <property type="protein sequence ID" value="KAL0192347.1"/>
    <property type="molecule type" value="Genomic_DNA"/>
</dbReference>
<organism evidence="2 3">
    <name type="scientific">Cirrhinus mrigala</name>
    <name type="common">Mrigala</name>
    <dbReference type="NCBI Taxonomy" id="683832"/>
    <lineage>
        <taxon>Eukaryota</taxon>
        <taxon>Metazoa</taxon>
        <taxon>Chordata</taxon>
        <taxon>Craniata</taxon>
        <taxon>Vertebrata</taxon>
        <taxon>Euteleostomi</taxon>
        <taxon>Actinopterygii</taxon>
        <taxon>Neopterygii</taxon>
        <taxon>Teleostei</taxon>
        <taxon>Ostariophysi</taxon>
        <taxon>Cypriniformes</taxon>
        <taxon>Cyprinidae</taxon>
        <taxon>Labeoninae</taxon>
        <taxon>Labeonini</taxon>
        <taxon>Cirrhinus</taxon>
    </lineage>
</organism>
<evidence type="ECO:0000256" key="1">
    <source>
        <dbReference type="SAM" id="MobiDB-lite"/>
    </source>
</evidence>
<protein>
    <submittedName>
        <fullName evidence="2">Uncharacterized protein</fullName>
    </submittedName>
</protein>
<dbReference type="Proteomes" id="UP001529510">
    <property type="component" value="Unassembled WGS sequence"/>
</dbReference>
<feature type="compositionally biased region" description="Acidic residues" evidence="1">
    <location>
        <begin position="29"/>
        <end position="49"/>
    </location>
</feature>
<gene>
    <name evidence="2" type="ORF">M9458_010643</name>
</gene>
<feature type="compositionally biased region" description="Basic and acidic residues" evidence="1">
    <location>
        <begin position="50"/>
        <end position="60"/>
    </location>
</feature>
<dbReference type="AlphaFoldDB" id="A0ABD0R1L9"/>
<evidence type="ECO:0000313" key="3">
    <source>
        <dbReference type="Proteomes" id="UP001529510"/>
    </source>
</evidence>
<comment type="caution">
    <text evidence="2">The sequence shown here is derived from an EMBL/GenBank/DDBJ whole genome shotgun (WGS) entry which is preliminary data.</text>
</comment>
<name>A0ABD0R1L9_CIRMR</name>
<reference evidence="2 3" key="1">
    <citation type="submission" date="2024-05" db="EMBL/GenBank/DDBJ databases">
        <title>Genome sequencing and assembly of Indian major carp, Cirrhinus mrigala (Hamilton, 1822).</title>
        <authorList>
            <person name="Mohindra V."/>
            <person name="Chowdhury L.M."/>
            <person name="Lal K."/>
            <person name="Jena J.K."/>
        </authorList>
    </citation>
    <scope>NUCLEOTIDE SEQUENCE [LARGE SCALE GENOMIC DNA]</scope>
    <source>
        <strain evidence="2">CM1030</strain>
        <tissue evidence="2">Blood</tissue>
    </source>
</reference>
<proteinExistence type="predicted"/>
<feature type="region of interest" description="Disordered" evidence="1">
    <location>
        <begin position="1"/>
        <end position="114"/>
    </location>
</feature>
<keyword evidence="3" id="KW-1185">Reference proteome</keyword>
<feature type="non-terminal residue" evidence="2">
    <location>
        <position position="1"/>
    </location>
</feature>
<accession>A0ABD0R1L9</accession>
<evidence type="ECO:0000313" key="2">
    <source>
        <dbReference type="EMBL" id="KAL0192347.1"/>
    </source>
</evidence>